<dbReference type="Pfam" id="PF00293">
    <property type="entry name" value="NUDIX"/>
    <property type="match status" value="1"/>
</dbReference>
<comment type="cofactor">
    <cofactor evidence="1">
        <name>Mg(2+)</name>
        <dbReference type="ChEBI" id="CHEBI:18420"/>
    </cofactor>
</comment>
<dbReference type="InterPro" id="IPR015797">
    <property type="entry name" value="NUDIX_hydrolase-like_dom_sf"/>
</dbReference>
<comment type="caution">
    <text evidence="5">The sequence shown here is derived from an EMBL/GenBank/DDBJ whole genome shotgun (WGS) entry which is preliminary data.</text>
</comment>
<dbReference type="InterPro" id="IPR000086">
    <property type="entry name" value="NUDIX_hydrolase_dom"/>
</dbReference>
<protein>
    <recommendedName>
        <fullName evidence="4">Nudix hydrolase domain-containing protein</fullName>
    </recommendedName>
</protein>
<dbReference type="EMBL" id="BAAABU010000011">
    <property type="protein sequence ID" value="GAA0242914.1"/>
    <property type="molecule type" value="Genomic_DNA"/>
</dbReference>
<feature type="region of interest" description="Disordered" evidence="3">
    <location>
        <begin position="41"/>
        <end position="60"/>
    </location>
</feature>
<keyword evidence="6" id="KW-1185">Reference proteome</keyword>
<evidence type="ECO:0000256" key="1">
    <source>
        <dbReference type="ARBA" id="ARBA00001946"/>
    </source>
</evidence>
<dbReference type="InterPro" id="IPR020084">
    <property type="entry name" value="NUDIX_hydrolase_CS"/>
</dbReference>
<reference evidence="5 6" key="1">
    <citation type="journal article" date="2019" name="Int. J. Syst. Evol. Microbiol.">
        <title>The Global Catalogue of Microorganisms (GCM) 10K type strain sequencing project: providing services to taxonomists for standard genome sequencing and annotation.</title>
        <authorList>
            <consortium name="The Broad Institute Genomics Platform"/>
            <consortium name="The Broad Institute Genome Sequencing Center for Infectious Disease"/>
            <person name="Wu L."/>
            <person name="Ma J."/>
        </authorList>
    </citation>
    <scope>NUCLEOTIDE SEQUENCE [LARGE SCALE GENOMIC DNA]</scope>
    <source>
        <strain evidence="5 6">JCM 3380</strain>
    </source>
</reference>
<dbReference type="PROSITE" id="PS00893">
    <property type="entry name" value="NUDIX_BOX"/>
    <property type="match status" value="1"/>
</dbReference>
<evidence type="ECO:0000313" key="6">
    <source>
        <dbReference type="Proteomes" id="UP001500416"/>
    </source>
</evidence>
<evidence type="ECO:0000259" key="4">
    <source>
        <dbReference type="PROSITE" id="PS51462"/>
    </source>
</evidence>
<evidence type="ECO:0000313" key="5">
    <source>
        <dbReference type="EMBL" id="GAA0242914.1"/>
    </source>
</evidence>
<keyword evidence="2" id="KW-0378">Hydrolase</keyword>
<dbReference type="PANTHER" id="PTHR11839:SF18">
    <property type="entry name" value="NUDIX HYDROLASE DOMAIN-CONTAINING PROTEIN"/>
    <property type="match status" value="1"/>
</dbReference>
<evidence type="ECO:0000256" key="2">
    <source>
        <dbReference type="ARBA" id="ARBA00022801"/>
    </source>
</evidence>
<dbReference type="SUPFAM" id="SSF55811">
    <property type="entry name" value="Nudix"/>
    <property type="match status" value="1"/>
</dbReference>
<dbReference type="PROSITE" id="PS51462">
    <property type="entry name" value="NUDIX"/>
    <property type="match status" value="1"/>
</dbReference>
<gene>
    <name evidence="5" type="ORF">GCM10010492_47690</name>
</gene>
<dbReference type="Gene3D" id="3.90.79.10">
    <property type="entry name" value="Nucleoside Triphosphate Pyrophosphohydrolase"/>
    <property type="match status" value="1"/>
</dbReference>
<feature type="domain" description="Nudix hydrolase" evidence="4">
    <location>
        <begin position="1"/>
        <end position="130"/>
    </location>
</feature>
<dbReference type="PANTHER" id="PTHR11839">
    <property type="entry name" value="UDP/ADP-SUGAR PYROPHOSPHATASE"/>
    <property type="match status" value="1"/>
</dbReference>
<accession>A0ABN0U998</accession>
<organism evidence="5 6">
    <name type="scientific">Saccharothrix mutabilis subsp. mutabilis</name>
    <dbReference type="NCBI Taxonomy" id="66855"/>
    <lineage>
        <taxon>Bacteria</taxon>
        <taxon>Bacillati</taxon>
        <taxon>Actinomycetota</taxon>
        <taxon>Actinomycetes</taxon>
        <taxon>Pseudonocardiales</taxon>
        <taxon>Pseudonocardiaceae</taxon>
        <taxon>Saccharothrix</taxon>
    </lineage>
</organism>
<name>A0ABN0U998_9PSEU</name>
<dbReference type="Proteomes" id="UP001500416">
    <property type="component" value="Unassembled WGS sequence"/>
</dbReference>
<proteinExistence type="predicted"/>
<evidence type="ECO:0000256" key="3">
    <source>
        <dbReference type="SAM" id="MobiDB-lite"/>
    </source>
</evidence>
<sequence length="139" mass="15363">MAVALLLNDQEEVLTLWRYRFAVDQWGYELIGGLVEEGEDPAATAAREAEEETGWRPIGEPEHIATFQPLPGMVDAPVNAYIWRQAEKIGEPTDGEEAARIEWIPIDRMLGLIKRGEVLGSGAIVPLLFYLASRNAGTS</sequence>